<dbReference type="Gene3D" id="3.90.550.10">
    <property type="entry name" value="Spore Coat Polysaccharide Biosynthesis Protein SpsA, Chain A"/>
    <property type="match status" value="1"/>
</dbReference>
<sequence length="247" mass="27198">MVIVDYYTREHTLALIADLAGQGFHSAIVVDNTGDSEYRQGWASLPPWARLIASAKRAGFGAGVNLGAAQLTGCDILLVLNSDIRLISGDLVVLAAELLDRRVGVLAPRIVDRDGVSQSDAAGPFLTLGAPDRKQVPRTGWVTGACFLTPVELFCRVGGFDERFFMYWEDVDYCRRLADLGFAADVSAAACVMHVSGASELSRAARYTRASRSRDLYLRKWNFVLPVRIAYRLMSLLKLLWLRRASV</sequence>
<gene>
    <name evidence="1" type="ORF">RM423_11825</name>
</gene>
<dbReference type="EMBL" id="JAVREH010000013">
    <property type="protein sequence ID" value="MDT0262082.1"/>
    <property type="molecule type" value="Genomic_DNA"/>
</dbReference>
<accession>A0ABU2JAS1</accession>
<name>A0ABU2JAS1_9ACTN</name>
<dbReference type="RefSeq" id="WP_311423233.1">
    <property type="nucleotide sequence ID" value="NZ_JAVREH010000013.1"/>
</dbReference>
<dbReference type="PANTHER" id="PTHR43179:SF7">
    <property type="entry name" value="RHAMNOSYLTRANSFERASE WBBL"/>
    <property type="match status" value="1"/>
</dbReference>
<evidence type="ECO:0000313" key="1">
    <source>
        <dbReference type="EMBL" id="MDT0262082.1"/>
    </source>
</evidence>
<keyword evidence="2" id="KW-1185">Reference proteome</keyword>
<organism evidence="1 2">
    <name type="scientific">Jatrophihabitans lederbergiae</name>
    <dbReference type="NCBI Taxonomy" id="3075547"/>
    <lineage>
        <taxon>Bacteria</taxon>
        <taxon>Bacillati</taxon>
        <taxon>Actinomycetota</taxon>
        <taxon>Actinomycetes</taxon>
        <taxon>Jatrophihabitantales</taxon>
        <taxon>Jatrophihabitantaceae</taxon>
        <taxon>Jatrophihabitans</taxon>
    </lineage>
</organism>
<dbReference type="Proteomes" id="UP001183176">
    <property type="component" value="Unassembled WGS sequence"/>
</dbReference>
<dbReference type="InterPro" id="IPR029044">
    <property type="entry name" value="Nucleotide-diphossugar_trans"/>
</dbReference>
<dbReference type="SUPFAM" id="SSF53448">
    <property type="entry name" value="Nucleotide-diphospho-sugar transferases"/>
    <property type="match status" value="1"/>
</dbReference>
<evidence type="ECO:0000313" key="2">
    <source>
        <dbReference type="Proteomes" id="UP001183176"/>
    </source>
</evidence>
<dbReference type="PANTHER" id="PTHR43179">
    <property type="entry name" value="RHAMNOSYLTRANSFERASE WBBL"/>
    <property type="match status" value="1"/>
</dbReference>
<reference evidence="2" key="1">
    <citation type="submission" date="2023-07" db="EMBL/GenBank/DDBJ databases">
        <title>30 novel species of actinomycetes from the DSMZ collection.</title>
        <authorList>
            <person name="Nouioui I."/>
        </authorList>
    </citation>
    <scope>NUCLEOTIDE SEQUENCE [LARGE SCALE GENOMIC DNA]</scope>
    <source>
        <strain evidence="2">DSM 44399</strain>
    </source>
</reference>
<evidence type="ECO:0008006" key="3">
    <source>
        <dbReference type="Google" id="ProtNLM"/>
    </source>
</evidence>
<proteinExistence type="predicted"/>
<comment type="caution">
    <text evidence="1">The sequence shown here is derived from an EMBL/GenBank/DDBJ whole genome shotgun (WGS) entry which is preliminary data.</text>
</comment>
<protein>
    <recommendedName>
        <fullName evidence="3">Glycosyltransferase family 2 protein</fullName>
    </recommendedName>
</protein>